<dbReference type="PROSITE" id="PS50097">
    <property type="entry name" value="BTB"/>
    <property type="match status" value="1"/>
</dbReference>
<dbReference type="Gene3D" id="3.30.710.10">
    <property type="entry name" value="Potassium Channel Kv1.1, Chain A"/>
    <property type="match status" value="1"/>
</dbReference>
<dbReference type="PROSITE" id="PS50144">
    <property type="entry name" value="MATH"/>
    <property type="match status" value="1"/>
</dbReference>
<dbReference type="SMART" id="SM00225">
    <property type="entry name" value="BTB"/>
    <property type="match status" value="1"/>
</dbReference>
<sequence length="351" mass="40153">MTSNESSLNPNNQIIIKKKIEKASIIWSINNFSICKEKPGESKQSPIFSSDTDNKIKWSLLMYPKGNGDKNKDYISLYLKWEESNNVGVKAMWIFYIKNFKGENKYIKFTNTTKFNKSKIMCGNSQFFERNLLLDSDSKFLVNDTLTLGCKIFYFCGAENTVNTPTNNNGNESLNTFSNDFEKMLQTSKFRDCVIKVKDSEINTHRSILAGRSGTFDSILAGKQKESTPIVIEINDFSLEAVKAMIKYLYTDKLPEMDDMACEMLAIGNEYLLNELKSKAEESLINSLSKDNVCDHLVLSESNSAEVLQEWCLRFIYLNPEIMVDSSKWEKIAECYPILVGKLFMIFANIE</sequence>
<evidence type="ECO:0000313" key="4">
    <source>
        <dbReference type="WBParaSite" id="SVE_0788100.1"/>
    </source>
</evidence>
<dbReference type="GO" id="GO:0030163">
    <property type="term" value="P:protein catabolic process"/>
    <property type="evidence" value="ECO:0007669"/>
    <property type="project" value="UniProtKB-ARBA"/>
</dbReference>
<proteinExistence type="predicted"/>
<evidence type="ECO:0000313" key="3">
    <source>
        <dbReference type="Proteomes" id="UP000035680"/>
    </source>
</evidence>
<dbReference type="InterPro" id="IPR002083">
    <property type="entry name" value="MATH/TRAF_dom"/>
</dbReference>
<name>A0A0K0FG82_STRVS</name>
<dbReference type="Proteomes" id="UP000035680">
    <property type="component" value="Unassembled WGS sequence"/>
</dbReference>
<keyword evidence="3" id="KW-1185">Reference proteome</keyword>
<dbReference type="InterPro" id="IPR008974">
    <property type="entry name" value="TRAF-like"/>
</dbReference>
<dbReference type="Pfam" id="PF22486">
    <property type="entry name" value="MATH_2"/>
    <property type="match status" value="1"/>
</dbReference>
<dbReference type="SUPFAM" id="SSF49599">
    <property type="entry name" value="TRAF domain-like"/>
    <property type="match status" value="1"/>
</dbReference>
<dbReference type="Pfam" id="PF00651">
    <property type="entry name" value="BTB"/>
    <property type="match status" value="1"/>
</dbReference>
<dbReference type="InterPro" id="IPR000210">
    <property type="entry name" value="BTB/POZ_dom"/>
</dbReference>
<accession>A0A0K0FG82</accession>
<dbReference type="Gene3D" id="2.60.210.10">
    <property type="entry name" value="Apoptosis, Tumor Necrosis Factor Receptor Associated Protein 2, Chain A"/>
    <property type="match status" value="1"/>
</dbReference>
<dbReference type="PANTHER" id="PTHR24413">
    <property type="entry name" value="SPECKLE-TYPE POZ PROTEIN"/>
    <property type="match status" value="1"/>
</dbReference>
<dbReference type="WBParaSite" id="SVE_0788100.1">
    <property type="protein sequence ID" value="SVE_0788100.1"/>
    <property type="gene ID" value="SVE_0788100"/>
</dbReference>
<dbReference type="STRING" id="75913.A0A0K0FG82"/>
<feature type="domain" description="MATH" evidence="2">
    <location>
        <begin position="22"/>
        <end position="152"/>
    </location>
</feature>
<evidence type="ECO:0000259" key="2">
    <source>
        <dbReference type="PROSITE" id="PS50144"/>
    </source>
</evidence>
<dbReference type="SMART" id="SM00061">
    <property type="entry name" value="MATH"/>
    <property type="match status" value="1"/>
</dbReference>
<evidence type="ECO:0000259" key="1">
    <source>
        <dbReference type="PROSITE" id="PS50097"/>
    </source>
</evidence>
<reference evidence="4" key="2">
    <citation type="submission" date="2015-08" db="UniProtKB">
        <authorList>
            <consortium name="WormBaseParasite"/>
        </authorList>
    </citation>
    <scope>IDENTIFICATION</scope>
</reference>
<feature type="domain" description="BTB" evidence="1">
    <location>
        <begin position="191"/>
        <end position="258"/>
    </location>
</feature>
<protein>
    <submittedName>
        <fullName evidence="4">Speckle-type POZ protein (inferred by orthology to a human protein)</fullName>
    </submittedName>
</protein>
<dbReference type="InterPro" id="IPR011333">
    <property type="entry name" value="SKP1/BTB/POZ_sf"/>
</dbReference>
<dbReference type="SUPFAM" id="SSF54695">
    <property type="entry name" value="POZ domain"/>
    <property type="match status" value="1"/>
</dbReference>
<organism evidence="3 4">
    <name type="scientific">Strongyloides venezuelensis</name>
    <name type="common">Threadworm</name>
    <dbReference type="NCBI Taxonomy" id="75913"/>
    <lineage>
        <taxon>Eukaryota</taxon>
        <taxon>Metazoa</taxon>
        <taxon>Ecdysozoa</taxon>
        <taxon>Nematoda</taxon>
        <taxon>Chromadorea</taxon>
        <taxon>Rhabditida</taxon>
        <taxon>Tylenchina</taxon>
        <taxon>Panagrolaimomorpha</taxon>
        <taxon>Strongyloidoidea</taxon>
        <taxon>Strongyloididae</taxon>
        <taxon>Strongyloides</taxon>
    </lineage>
</organism>
<dbReference type="AlphaFoldDB" id="A0A0K0FG82"/>
<reference evidence="3" key="1">
    <citation type="submission" date="2014-07" db="EMBL/GenBank/DDBJ databases">
        <authorList>
            <person name="Martin A.A"/>
            <person name="De Silva N."/>
        </authorList>
    </citation>
    <scope>NUCLEOTIDE SEQUENCE</scope>
</reference>